<sequence>MPNGSLVVYHVSSEDSGKYTCIAGNACNIIHRDTFLYVVEKPVEQQNQNFNPPYDMIRTISLSVCAAVVYIIIVLGLMFYCKKRRKAKRLTKKDGEEPEMECLNGGTALHNGQTTAEIQEEVPLTTLANKRLSSGDKINFPRSNLHPITTLGTPSFQPPSIYYTRYSPDLTSIPSLH</sequence>
<gene>
    <name evidence="2" type="ORF">AB205_0016690</name>
</gene>
<dbReference type="Proteomes" id="UP000228934">
    <property type="component" value="Unassembled WGS sequence"/>
</dbReference>
<keyword evidence="1" id="KW-0472">Membrane</keyword>
<evidence type="ECO:0000313" key="3">
    <source>
        <dbReference type="Proteomes" id="UP000228934"/>
    </source>
</evidence>
<keyword evidence="1" id="KW-1133">Transmembrane helix</keyword>
<feature type="transmembrane region" description="Helical" evidence="1">
    <location>
        <begin position="60"/>
        <end position="80"/>
    </location>
</feature>
<name>A0A2G9QJW5_AQUCT</name>
<dbReference type="SUPFAM" id="SSF48726">
    <property type="entry name" value="Immunoglobulin"/>
    <property type="match status" value="1"/>
</dbReference>
<evidence type="ECO:0000256" key="1">
    <source>
        <dbReference type="SAM" id="Phobius"/>
    </source>
</evidence>
<keyword evidence="1" id="KW-0812">Transmembrane</keyword>
<proteinExistence type="predicted"/>
<reference evidence="2" key="2">
    <citation type="submission" date="2017-08" db="EMBL/GenBank/DDBJ databases">
        <title>Assembly of the North American Bullfrog Genome.</title>
        <authorList>
            <person name="Warren R.L."/>
            <person name="Vandervalk B.P."/>
            <person name="Kucuk E."/>
            <person name="Birol I."/>
            <person name="Helbing C."/>
            <person name="Pandoh P."/>
            <person name="Behsaz B."/>
            <person name="Mohamadi H."/>
            <person name="Chu J."/>
            <person name="Jackman S."/>
            <person name="Hammond S.A."/>
            <person name="Veldhoen N."/>
            <person name="Kirk H."/>
            <person name="Zhao Y."/>
            <person name="Coope R."/>
            <person name="Pleasance S."/>
            <person name="Moore R."/>
            <person name="Holt R."/>
        </authorList>
    </citation>
    <scope>NUCLEOTIDE SEQUENCE</scope>
    <source>
        <strain evidence="2">Bruno</strain>
        <tissue evidence="2">Liver</tissue>
    </source>
</reference>
<dbReference type="AlphaFoldDB" id="A0A2G9QJW5"/>
<dbReference type="EMBL" id="KV961762">
    <property type="protein sequence ID" value="PIO15919.1"/>
    <property type="molecule type" value="Genomic_DNA"/>
</dbReference>
<keyword evidence="3" id="KW-1185">Reference proteome</keyword>
<dbReference type="EMBL" id="KV961762">
    <property type="protein sequence ID" value="PIO15918.1"/>
    <property type="molecule type" value="Genomic_DNA"/>
</dbReference>
<reference evidence="3" key="1">
    <citation type="journal article" date="2017" name="Nat. Commun.">
        <title>The North American bullfrog draft genome provides insight into hormonal regulation of long noncoding RNA.</title>
        <authorList>
            <person name="Hammond S.A."/>
            <person name="Warren R.L."/>
            <person name="Vandervalk B.P."/>
            <person name="Kucuk E."/>
            <person name="Khan H."/>
            <person name="Gibb E.A."/>
            <person name="Pandoh P."/>
            <person name="Kirk H."/>
            <person name="Zhao Y."/>
            <person name="Jones M."/>
            <person name="Mungall A.J."/>
            <person name="Coope R."/>
            <person name="Pleasance S."/>
            <person name="Moore R.A."/>
            <person name="Holt R.A."/>
            <person name="Round J.M."/>
            <person name="Ohora S."/>
            <person name="Walle B.V."/>
            <person name="Veldhoen N."/>
            <person name="Helbing C.C."/>
            <person name="Birol I."/>
        </authorList>
    </citation>
    <scope>NUCLEOTIDE SEQUENCE [LARGE SCALE GENOMIC DNA]</scope>
</reference>
<protein>
    <recommendedName>
        <fullName evidence="4">Ig-like domain-containing protein</fullName>
    </recommendedName>
</protein>
<organism evidence="2 3">
    <name type="scientific">Aquarana catesbeiana</name>
    <name type="common">American bullfrog</name>
    <name type="synonym">Rana catesbeiana</name>
    <dbReference type="NCBI Taxonomy" id="8400"/>
    <lineage>
        <taxon>Eukaryota</taxon>
        <taxon>Metazoa</taxon>
        <taxon>Chordata</taxon>
        <taxon>Craniata</taxon>
        <taxon>Vertebrata</taxon>
        <taxon>Euteleostomi</taxon>
        <taxon>Amphibia</taxon>
        <taxon>Batrachia</taxon>
        <taxon>Anura</taxon>
        <taxon>Neobatrachia</taxon>
        <taxon>Ranoidea</taxon>
        <taxon>Ranidae</taxon>
        <taxon>Aquarana</taxon>
    </lineage>
</organism>
<dbReference type="OrthoDB" id="2413561at2759"/>
<dbReference type="InterPro" id="IPR013783">
    <property type="entry name" value="Ig-like_fold"/>
</dbReference>
<dbReference type="InterPro" id="IPR036179">
    <property type="entry name" value="Ig-like_dom_sf"/>
</dbReference>
<dbReference type="Gene3D" id="2.60.40.10">
    <property type="entry name" value="Immunoglobulins"/>
    <property type="match status" value="1"/>
</dbReference>
<evidence type="ECO:0000313" key="2">
    <source>
        <dbReference type="EMBL" id="PIO15918.1"/>
    </source>
</evidence>
<evidence type="ECO:0008006" key="4">
    <source>
        <dbReference type="Google" id="ProtNLM"/>
    </source>
</evidence>
<accession>A0A2G9QJW5</accession>